<evidence type="ECO:0000313" key="10">
    <source>
        <dbReference type="Proteomes" id="UP001642540"/>
    </source>
</evidence>
<keyword evidence="2" id="KW-1003">Cell membrane</keyword>
<proteinExistence type="predicted"/>
<dbReference type="PANTHER" id="PTHR42643">
    <property type="entry name" value="IONOTROPIC RECEPTOR 20A-RELATED"/>
    <property type="match status" value="1"/>
</dbReference>
<evidence type="ECO:0000256" key="7">
    <source>
        <dbReference type="ARBA" id="ARBA00023180"/>
    </source>
</evidence>
<evidence type="ECO:0000256" key="4">
    <source>
        <dbReference type="ARBA" id="ARBA00022989"/>
    </source>
</evidence>
<keyword evidence="3 8" id="KW-0812">Transmembrane</keyword>
<reference evidence="9 10" key="1">
    <citation type="submission" date="2024-08" db="EMBL/GenBank/DDBJ databases">
        <authorList>
            <person name="Cucini C."/>
            <person name="Frati F."/>
        </authorList>
    </citation>
    <scope>NUCLEOTIDE SEQUENCE [LARGE SCALE GENOMIC DNA]</scope>
</reference>
<gene>
    <name evidence="9" type="ORF">ODALV1_LOCUS9893</name>
</gene>
<name>A0ABP1QCK1_9HEXA</name>
<feature type="transmembrane region" description="Helical" evidence="8">
    <location>
        <begin position="583"/>
        <end position="606"/>
    </location>
</feature>
<evidence type="ECO:0000256" key="5">
    <source>
        <dbReference type="ARBA" id="ARBA00023136"/>
    </source>
</evidence>
<evidence type="ECO:0000256" key="8">
    <source>
        <dbReference type="SAM" id="Phobius"/>
    </source>
</evidence>
<evidence type="ECO:0000256" key="1">
    <source>
        <dbReference type="ARBA" id="ARBA00004651"/>
    </source>
</evidence>
<keyword evidence="4 8" id="KW-1133">Transmembrane helix</keyword>
<comment type="subcellular location">
    <subcellularLocation>
        <location evidence="1">Cell membrane</location>
        <topology evidence="1">Multi-pass membrane protein</topology>
    </subcellularLocation>
</comment>
<evidence type="ECO:0000256" key="2">
    <source>
        <dbReference type="ARBA" id="ARBA00022475"/>
    </source>
</evidence>
<evidence type="ECO:0000256" key="6">
    <source>
        <dbReference type="ARBA" id="ARBA00023170"/>
    </source>
</evidence>
<dbReference type="Proteomes" id="UP001642540">
    <property type="component" value="Unassembled WGS sequence"/>
</dbReference>
<dbReference type="PANTHER" id="PTHR42643:SF24">
    <property type="entry name" value="IONOTROPIC RECEPTOR 60A"/>
    <property type="match status" value="1"/>
</dbReference>
<keyword evidence="7" id="KW-0325">Glycoprotein</keyword>
<keyword evidence="5 8" id="KW-0472">Membrane</keyword>
<protein>
    <submittedName>
        <fullName evidence="9">Uncharacterized protein</fullName>
    </submittedName>
</protein>
<comment type="caution">
    <text evidence="9">The sequence shown here is derived from an EMBL/GenBank/DDBJ whole genome shotgun (WGS) entry which is preliminary data.</text>
</comment>
<evidence type="ECO:0000256" key="3">
    <source>
        <dbReference type="ARBA" id="ARBA00022692"/>
    </source>
</evidence>
<organism evidence="9 10">
    <name type="scientific">Orchesella dallaii</name>
    <dbReference type="NCBI Taxonomy" id="48710"/>
    <lineage>
        <taxon>Eukaryota</taxon>
        <taxon>Metazoa</taxon>
        <taxon>Ecdysozoa</taxon>
        <taxon>Arthropoda</taxon>
        <taxon>Hexapoda</taxon>
        <taxon>Collembola</taxon>
        <taxon>Entomobryomorpha</taxon>
        <taxon>Entomobryoidea</taxon>
        <taxon>Orchesellidae</taxon>
        <taxon>Orchesellinae</taxon>
        <taxon>Orchesella</taxon>
    </lineage>
</organism>
<dbReference type="InterPro" id="IPR052192">
    <property type="entry name" value="Insect_Ionotropic_Sensory_Rcpt"/>
</dbReference>
<dbReference type="EMBL" id="CAXLJM020000030">
    <property type="protein sequence ID" value="CAL8098313.1"/>
    <property type="molecule type" value="Genomic_DNA"/>
</dbReference>
<evidence type="ECO:0000313" key="9">
    <source>
        <dbReference type="EMBL" id="CAL8098313.1"/>
    </source>
</evidence>
<sequence>MYFTHIHQIFKLRLSTPCMTIPLRQLEIKDYNRVIRVSRKFGFGSLNTQSLSTKPPIPLFILIPFCDHTNKILDGFAAEISLLANIHWVFFDLDSNELYLPATLNGTINEHRSHKIKSPSSHDSVAPVFKLSAQLEPHQIIIKWKKFNKIWYLKIPDRTKYDAPSKQDIQCDVVRSINPRQQLSESRVDMCIRRIIFNRHNCSEIKCQRFFSYLMNSQPISNFNAKFNKPYFLQKFGFRYTGYRYFYFYRFDTGTNIDMISLLKPVPLSGWITLVVISLSLTTLLQHLKTCKGAVAALLRMALEQEATIDNASLIGSTLVVLWLLACILVRNVYTSTIFTYITAQPLPNIPGSLAEAIESHTNLDILYDGVGDLQYVSIKKPPYRIDPVEDVLNVLRRRNRLLYRCNLNEESATFSPQFLTDLAESSKIRCTVLAAKYGSTALGYYKFTPGKNWGDFVLIYNPVNNYDMLISVFGNRWRFEQSRGELNVTMWGFLTSFDSIISSFIDDALGRFEQSGILQRFRDEIQRVNTVLLLKKGNQGIRMDLKRYINFYTAVSQIKSLVTQFGNRNDDEVKPSRIETFLAAWILYFGMVLASLVTILVEILVERFQ</sequence>
<accession>A0ABP1QCK1</accession>
<keyword evidence="6" id="KW-0675">Receptor</keyword>
<keyword evidence="10" id="KW-1185">Reference proteome</keyword>